<dbReference type="GO" id="GO:0019305">
    <property type="term" value="P:dTDP-rhamnose biosynthetic process"/>
    <property type="evidence" value="ECO:0007669"/>
    <property type="project" value="TreeGrafter"/>
</dbReference>
<evidence type="ECO:0000313" key="5">
    <source>
        <dbReference type="Proteomes" id="UP000645966"/>
    </source>
</evidence>
<dbReference type="Proteomes" id="UP000645966">
    <property type="component" value="Unassembled WGS sequence"/>
</dbReference>
<dbReference type="AlphaFoldDB" id="A0A934HZT2"/>
<comment type="pathway">
    <text evidence="2">Carbohydrate biosynthesis; dTDP-L-rhamnose biosynthesis.</text>
</comment>
<comment type="caution">
    <text evidence="4">The sequence shown here is derived from an EMBL/GenBank/DDBJ whole genome shotgun (WGS) entry which is preliminary data.</text>
</comment>
<dbReference type="InterPro" id="IPR029903">
    <property type="entry name" value="RmlD-like-bd"/>
</dbReference>
<dbReference type="EC" id="1.1.1.133" evidence="2"/>
<dbReference type="PANTHER" id="PTHR10491:SF4">
    <property type="entry name" value="METHIONINE ADENOSYLTRANSFERASE 2 SUBUNIT BETA"/>
    <property type="match status" value="1"/>
</dbReference>
<dbReference type="GO" id="GO:0005829">
    <property type="term" value="C:cytosol"/>
    <property type="evidence" value="ECO:0007669"/>
    <property type="project" value="TreeGrafter"/>
</dbReference>
<evidence type="ECO:0000313" key="4">
    <source>
        <dbReference type="EMBL" id="MBI8989577.1"/>
    </source>
</evidence>
<dbReference type="RefSeq" id="WP_198738610.1">
    <property type="nucleotide sequence ID" value="NZ_JAEIOS010000012.1"/>
</dbReference>
<feature type="domain" description="RmlD-like substrate binding" evidence="3">
    <location>
        <begin position="1"/>
        <end position="291"/>
    </location>
</feature>
<accession>A0A934HZT2</accession>
<comment type="function">
    <text evidence="2">Catalyzes the reduction of dTDP-6-deoxy-L-lyxo-4-hexulose to yield dTDP-L-rhamnose.</text>
</comment>
<organism evidence="4 5">
    <name type="scientific">Corynebacterium meridianum</name>
    <dbReference type="NCBI Taxonomy" id="2765363"/>
    <lineage>
        <taxon>Bacteria</taxon>
        <taxon>Bacillati</taxon>
        <taxon>Actinomycetota</taxon>
        <taxon>Actinomycetes</taxon>
        <taxon>Mycobacteriales</taxon>
        <taxon>Corynebacteriaceae</taxon>
        <taxon>Corynebacterium</taxon>
    </lineage>
</organism>
<reference evidence="4" key="1">
    <citation type="submission" date="2020-12" db="EMBL/GenBank/DDBJ databases">
        <title>Genome public.</title>
        <authorList>
            <person name="Sun Q."/>
        </authorList>
    </citation>
    <scope>NUCLEOTIDE SEQUENCE</scope>
    <source>
        <strain evidence="4">CCM 8863</strain>
    </source>
</reference>
<dbReference type="InterPro" id="IPR036291">
    <property type="entry name" value="NAD(P)-bd_dom_sf"/>
</dbReference>
<dbReference type="CDD" id="cd05254">
    <property type="entry name" value="dTDP_HR_like_SDR_e"/>
    <property type="match status" value="1"/>
</dbReference>
<gene>
    <name evidence="4" type="primary">rfbD</name>
    <name evidence="4" type="ORF">JDV75_07345</name>
</gene>
<dbReference type="NCBIfam" id="TIGR01214">
    <property type="entry name" value="rmlD"/>
    <property type="match status" value="1"/>
</dbReference>
<evidence type="ECO:0000259" key="3">
    <source>
        <dbReference type="Pfam" id="PF04321"/>
    </source>
</evidence>
<keyword evidence="2 4" id="KW-0560">Oxidoreductase</keyword>
<dbReference type="Gene3D" id="3.40.50.720">
    <property type="entry name" value="NAD(P)-binding Rossmann-like Domain"/>
    <property type="match status" value="1"/>
</dbReference>
<dbReference type="PANTHER" id="PTHR10491">
    <property type="entry name" value="DTDP-4-DEHYDRORHAMNOSE REDUCTASE"/>
    <property type="match status" value="1"/>
</dbReference>
<comment type="similarity">
    <text evidence="1 2">Belongs to the dTDP-4-dehydrorhamnose reductase family.</text>
</comment>
<dbReference type="GO" id="GO:0008831">
    <property type="term" value="F:dTDP-4-dehydrorhamnose reductase activity"/>
    <property type="evidence" value="ECO:0007669"/>
    <property type="project" value="UniProtKB-EC"/>
</dbReference>
<dbReference type="InterPro" id="IPR005913">
    <property type="entry name" value="dTDP_dehydrorham_reduct"/>
</dbReference>
<name>A0A934HZT2_9CORY</name>
<evidence type="ECO:0000256" key="2">
    <source>
        <dbReference type="RuleBase" id="RU364082"/>
    </source>
</evidence>
<dbReference type="SUPFAM" id="SSF51735">
    <property type="entry name" value="NAD(P)-binding Rossmann-fold domains"/>
    <property type="match status" value="1"/>
</dbReference>
<protein>
    <recommendedName>
        <fullName evidence="2">dTDP-4-dehydrorhamnose reductase</fullName>
        <ecNumber evidence="2">1.1.1.133</ecNumber>
    </recommendedName>
</protein>
<keyword evidence="2" id="KW-0521">NADP</keyword>
<dbReference type="Gene3D" id="3.90.25.10">
    <property type="entry name" value="UDP-galactose 4-epimerase, domain 1"/>
    <property type="match status" value="1"/>
</dbReference>
<proteinExistence type="inferred from homology"/>
<keyword evidence="5" id="KW-1185">Reference proteome</keyword>
<dbReference type="Pfam" id="PF04321">
    <property type="entry name" value="RmlD_sub_bind"/>
    <property type="match status" value="1"/>
</dbReference>
<evidence type="ECO:0000256" key="1">
    <source>
        <dbReference type="ARBA" id="ARBA00010944"/>
    </source>
</evidence>
<sequence length="295" mass="31030">MDVAVTGSNGQVASALRLTAPEGIRVRWLDHRALDVTSLEAVTTSAALSGADVVINTAAFTDVDGAEDPARRTEVDALNVRAPELLAGRCAETGARFMHLSTDYVFGSTASAELGPLTVDAPTDPDSVYGITKLAGERAVGEVAERRGVRATVVRTAWVYSGALLPGHRDFVGTMLRLAAGDGPVRVVDDQIGNPTYAVDLARGLWRLVADESAPTGILHAVGTGCTSWFGLARHVFAEAGADPGRVEPCGSREYPRPAPRPAWSVLDTGDWCALGYGQLPEWRSGVARAVGARL</sequence>
<dbReference type="EMBL" id="JAEIOS010000012">
    <property type="protein sequence ID" value="MBI8989577.1"/>
    <property type="molecule type" value="Genomic_DNA"/>
</dbReference>